<dbReference type="AlphaFoldDB" id="A0A1B7KZ62"/>
<protein>
    <submittedName>
        <fullName evidence="1">Uncharacterized protein</fullName>
    </submittedName>
</protein>
<reference evidence="2" key="1">
    <citation type="submission" date="2016-05" db="EMBL/GenBank/DDBJ databases">
        <authorList>
            <person name="Behera P."/>
            <person name="Vaishampayan P."/>
            <person name="Singh N."/>
            <person name="Raina V."/>
            <person name="Suar M."/>
            <person name="Pattnaik A."/>
            <person name="Rastogi G."/>
        </authorList>
    </citation>
    <scope>NUCLEOTIDE SEQUENCE [LARGE SCALE GENOMIC DNA]</scope>
    <source>
        <strain evidence="2">MP23</strain>
    </source>
</reference>
<accession>A0A1B7KZ62</accession>
<dbReference type="EMBL" id="LYRP01000047">
    <property type="protein sequence ID" value="OAT75409.1"/>
    <property type="molecule type" value="Genomic_DNA"/>
</dbReference>
<gene>
    <name evidence="1" type="ORF">A9B99_13890</name>
</gene>
<name>A0A1B7KZ62_9ENTR</name>
<proteinExistence type="predicted"/>
<dbReference type="Proteomes" id="UP000078225">
    <property type="component" value="Unassembled WGS sequence"/>
</dbReference>
<evidence type="ECO:0000313" key="1">
    <source>
        <dbReference type="EMBL" id="OAT75409.1"/>
    </source>
</evidence>
<comment type="caution">
    <text evidence="1">The sequence shown here is derived from an EMBL/GenBank/DDBJ whole genome shotgun (WGS) entry which is preliminary data.</text>
</comment>
<evidence type="ECO:0000313" key="2">
    <source>
        <dbReference type="Proteomes" id="UP000078225"/>
    </source>
</evidence>
<sequence>MHTLAEITYSVTAMVKRILSVIARRTKALFDRFIVSLKGVTASAIQEKMKNSNFWLFFIQSCCFPYY</sequence>
<organism evidence="1 2">
    <name type="scientific">Mangrovibacter phragmitis</name>
    <dbReference type="NCBI Taxonomy" id="1691903"/>
    <lineage>
        <taxon>Bacteria</taxon>
        <taxon>Pseudomonadati</taxon>
        <taxon>Pseudomonadota</taxon>
        <taxon>Gammaproteobacteria</taxon>
        <taxon>Enterobacterales</taxon>
        <taxon>Enterobacteriaceae</taxon>
        <taxon>Mangrovibacter</taxon>
    </lineage>
</organism>
<keyword evidence="2" id="KW-1185">Reference proteome</keyword>